<sequence>GCGGGGLGGALAKPSFVSYISPEEVYVREATGKEVEPYLLPSELLLCEANMVLKYTQDDGSNRGTYGKIICTNFNISFLGEESALEDDEPEFYNKIIGENDITLQCVDQRYGVHDERKKPLNGQLRKYPEYICALHYWARLKTAYPRKPGSDLSGQQNNS</sequence>
<dbReference type="AlphaFoldDB" id="A0A670JPC4"/>
<dbReference type="Ensembl" id="ENSPMRT00000026880.1">
    <property type="protein sequence ID" value="ENSPMRP00000025324.1"/>
    <property type="gene ID" value="ENSPMRG00000016390.1"/>
</dbReference>
<protein>
    <submittedName>
        <fullName evidence="1">Uncharacterized protein</fullName>
    </submittedName>
</protein>
<dbReference type="OMA" id="PEYICAL"/>
<accession>A0A670JPC4</accession>
<dbReference type="Proteomes" id="UP000472272">
    <property type="component" value="Chromosome 15"/>
</dbReference>
<organism evidence="1 2">
    <name type="scientific">Podarcis muralis</name>
    <name type="common">Wall lizard</name>
    <name type="synonym">Lacerta muralis</name>
    <dbReference type="NCBI Taxonomy" id="64176"/>
    <lineage>
        <taxon>Eukaryota</taxon>
        <taxon>Metazoa</taxon>
        <taxon>Chordata</taxon>
        <taxon>Craniata</taxon>
        <taxon>Vertebrata</taxon>
        <taxon>Euteleostomi</taxon>
        <taxon>Lepidosauria</taxon>
        <taxon>Squamata</taxon>
        <taxon>Bifurcata</taxon>
        <taxon>Unidentata</taxon>
        <taxon>Episquamata</taxon>
        <taxon>Laterata</taxon>
        <taxon>Lacertibaenia</taxon>
        <taxon>Lacertidae</taxon>
        <taxon>Podarcis</taxon>
    </lineage>
</organism>
<evidence type="ECO:0000313" key="2">
    <source>
        <dbReference type="Proteomes" id="UP000472272"/>
    </source>
</evidence>
<name>A0A670JPC4_PODMU</name>
<dbReference type="GeneTree" id="ENSGT00940000160263"/>
<keyword evidence="2" id="KW-1185">Reference proteome</keyword>
<reference evidence="1 2" key="1">
    <citation type="journal article" date="2019" name="Proc. Natl. Acad. Sci. U.S.A.">
        <title>Regulatory changes in pterin and carotenoid genes underlie balanced color polymorphisms in the wall lizard.</title>
        <authorList>
            <person name="Andrade P."/>
            <person name="Pinho C."/>
            <person name="Perez I de Lanuza G."/>
            <person name="Afonso S."/>
            <person name="Brejcha J."/>
            <person name="Rubin C.J."/>
            <person name="Wallerman O."/>
            <person name="Pereira P."/>
            <person name="Sabatino S.J."/>
            <person name="Bellati A."/>
            <person name="Pellitteri-Rosa D."/>
            <person name="Bosakova Z."/>
            <person name="Bunikis I."/>
            <person name="Carretero M.A."/>
            <person name="Feiner N."/>
            <person name="Marsik P."/>
            <person name="Pauperio F."/>
            <person name="Salvi D."/>
            <person name="Soler L."/>
            <person name="While G.M."/>
            <person name="Uller T."/>
            <person name="Font E."/>
            <person name="Andersson L."/>
            <person name="Carneiro M."/>
        </authorList>
    </citation>
    <scope>NUCLEOTIDE SEQUENCE</scope>
</reference>
<reference evidence="1" key="2">
    <citation type="submission" date="2025-08" db="UniProtKB">
        <authorList>
            <consortium name="Ensembl"/>
        </authorList>
    </citation>
    <scope>IDENTIFICATION</scope>
</reference>
<proteinExistence type="predicted"/>
<evidence type="ECO:0000313" key="1">
    <source>
        <dbReference type="Ensembl" id="ENSPMRP00000025324.1"/>
    </source>
</evidence>
<reference evidence="1" key="3">
    <citation type="submission" date="2025-09" db="UniProtKB">
        <authorList>
            <consortium name="Ensembl"/>
        </authorList>
    </citation>
    <scope>IDENTIFICATION</scope>
</reference>